<dbReference type="InterPro" id="IPR004183">
    <property type="entry name" value="Xdiol_dOase_suB"/>
</dbReference>
<dbReference type="EMBL" id="VLKH01000007">
    <property type="protein sequence ID" value="TWH79093.1"/>
    <property type="molecule type" value="Genomic_DNA"/>
</dbReference>
<dbReference type="PANTHER" id="PTHR13016">
    <property type="entry name" value="AMMECR1 HOMOLOG"/>
    <property type="match status" value="1"/>
</dbReference>
<dbReference type="GO" id="GO:0008198">
    <property type="term" value="F:ferrous iron binding"/>
    <property type="evidence" value="ECO:0007669"/>
    <property type="project" value="InterPro"/>
</dbReference>
<gene>
    <name evidence="2" type="ORF">LY60_02622</name>
</gene>
<name>A0A562J7N2_9FIRM</name>
<dbReference type="InterPro" id="IPR027623">
    <property type="entry name" value="AmmeMemoSam_A"/>
</dbReference>
<evidence type="ECO:0000313" key="3">
    <source>
        <dbReference type="Proteomes" id="UP000315343"/>
    </source>
</evidence>
<dbReference type="Gene3D" id="3.40.830.10">
    <property type="entry name" value="LigB-like"/>
    <property type="match status" value="1"/>
</dbReference>
<dbReference type="NCBIfam" id="TIGR04335">
    <property type="entry name" value="AmmeMemoSam_A"/>
    <property type="match status" value="1"/>
</dbReference>
<sequence>MPIKEAFILPHPPLIIPAIGGGQEIKIKKTVEAYEKVAHRIAEIKPDTIVLTTPHSIMYSDYIHISPGRGASGSFKEFGHGQISMHVEYDVDFVQQLSLLAEQSNIPAGTLGEKNKNLDHGAMVPLYFVNKYFNDYKLVRISISGLTYIDHYSFGKLISKVSDESSKNVVFIASGDLSHMLKDEGPYGYREEGPIFDREVTQAMRNGDFLKFMKFDEEFCESAAECGLRSFITMAGSLDGKELKSELLSYEGPFGVGYAVAAYEVTGNDSERHFDEVYKKEEQSKIDNLKKEEDSYVNLARKTLESYVSNHKKIKKTNDLDDELLKNKAGVFVSLKLDGQLRGCIGTIAPTTSCIAEEIIQNAISAGTEDPRFYPVSEEELPRIIYSVDVLGEPEAIQSMEELDPERYGVIVTKGTRRGLLLPNLEGINTPLEQVGIALKKAGISEHESYSMERFEVVRHK</sequence>
<keyword evidence="3" id="KW-1185">Reference proteome</keyword>
<dbReference type="RefSeq" id="WP_145084421.1">
    <property type="nucleotide sequence ID" value="NZ_VLKH01000007.1"/>
</dbReference>
<protein>
    <submittedName>
        <fullName evidence="2">Uncharacterized protein (TIGR00296 family)/AmmeMemoRadiSam system protein A/AmmeMemoRadiSam system protein B</fullName>
    </submittedName>
</protein>
<evidence type="ECO:0000259" key="1">
    <source>
        <dbReference type="PROSITE" id="PS51112"/>
    </source>
</evidence>
<dbReference type="Proteomes" id="UP000315343">
    <property type="component" value="Unassembled WGS sequence"/>
</dbReference>
<dbReference type="InterPro" id="IPR036071">
    <property type="entry name" value="AMMECR1_dom_sf"/>
</dbReference>
<dbReference type="PANTHER" id="PTHR13016:SF0">
    <property type="entry name" value="AMME SYNDROME CANDIDATE GENE 1 PROTEIN"/>
    <property type="match status" value="1"/>
</dbReference>
<dbReference type="InterPro" id="IPR023473">
    <property type="entry name" value="AMMECR1"/>
</dbReference>
<dbReference type="SUPFAM" id="SSF143447">
    <property type="entry name" value="AMMECR1-like"/>
    <property type="match status" value="1"/>
</dbReference>
<organism evidence="2 3">
    <name type="scientific">Sedimentibacter saalensis</name>
    <dbReference type="NCBI Taxonomy" id="130788"/>
    <lineage>
        <taxon>Bacteria</taxon>
        <taxon>Bacillati</taxon>
        <taxon>Bacillota</taxon>
        <taxon>Tissierellia</taxon>
        <taxon>Sedimentibacter</taxon>
    </lineage>
</organism>
<dbReference type="PROSITE" id="PS51112">
    <property type="entry name" value="AMMECR1"/>
    <property type="match status" value="1"/>
</dbReference>
<dbReference type="Pfam" id="PF01871">
    <property type="entry name" value="AMMECR1"/>
    <property type="match status" value="1"/>
</dbReference>
<comment type="caution">
    <text evidence="2">The sequence shown here is derived from an EMBL/GenBank/DDBJ whole genome shotgun (WGS) entry which is preliminary data.</text>
</comment>
<dbReference type="OrthoDB" id="159752at2"/>
<dbReference type="NCBIfam" id="TIGR04336">
    <property type="entry name" value="AmmeMemoSam_B"/>
    <property type="match status" value="1"/>
</dbReference>
<dbReference type="Gene3D" id="3.30.700.20">
    <property type="entry name" value="Hypothetical protein ph0010, domain 1"/>
    <property type="match status" value="1"/>
</dbReference>
<dbReference type="NCBIfam" id="TIGR00296">
    <property type="entry name" value="TIGR00296 family protein"/>
    <property type="match status" value="1"/>
</dbReference>
<evidence type="ECO:0000313" key="2">
    <source>
        <dbReference type="EMBL" id="TWH79093.1"/>
    </source>
</evidence>
<dbReference type="SUPFAM" id="SSF53213">
    <property type="entry name" value="LigB-like"/>
    <property type="match status" value="1"/>
</dbReference>
<accession>A0A562J7N2</accession>
<dbReference type="Pfam" id="PF02900">
    <property type="entry name" value="LigB"/>
    <property type="match status" value="1"/>
</dbReference>
<dbReference type="CDD" id="cd07951">
    <property type="entry name" value="ED_3B_N_AMMECR1"/>
    <property type="match status" value="1"/>
</dbReference>
<proteinExistence type="predicted"/>
<dbReference type="AlphaFoldDB" id="A0A562J7N2"/>
<dbReference type="GO" id="GO:0016702">
    <property type="term" value="F:oxidoreductase activity, acting on single donors with incorporation of molecular oxygen, incorporation of two atoms of oxygen"/>
    <property type="evidence" value="ECO:0007669"/>
    <property type="project" value="UniProtKB-ARBA"/>
</dbReference>
<feature type="domain" description="AMMECR1" evidence="1">
    <location>
        <begin position="291"/>
        <end position="461"/>
    </location>
</feature>
<reference evidence="2 3" key="1">
    <citation type="submission" date="2019-07" db="EMBL/GenBank/DDBJ databases">
        <title>Genomic Encyclopedia of Type Strains, Phase I: the one thousand microbial genomes (KMG-I) project.</title>
        <authorList>
            <person name="Kyrpides N."/>
        </authorList>
    </citation>
    <scope>NUCLEOTIDE SEQUENCE [LARGE SCALE GENOMIC DNA]</scope>
    <source>
        <strain evidence="2 3">DSM 13558</strain>
    </source>
</reference>
<dbReference type="InterPro" id="IPR002733">
    <property type="entry name" value="AMMECR1_domain"/>
</dbReference>
<dbReference type="InterPro" id="IPR027485">
    <property type="entry name" value="AMMECR1_N"/>
</dbReference>